<dbReference type="NCBIfam" id="TIGR02532">
    <property type="entry name" value="IV_pilin_GFxxxE"/>
    <property type="match status" value="1"/>
</dbReference>
<comment type="caution">
    <text evidence="2">The sequence shown here is derived from an EMBL/GenBank/DDBJ whole genome shotgun (WGS) entry which is preliminary data.</text>
</comment>
<keyword evidence="1" id="KW-0812">Transmembrane</keyword>
<proteinExistence type="predicted"/>
<keyword evidence="3" id="KW-1185">Reference proteome</keyword>
<protein>
    <submittedName>
        <fullName evidence="2">Type-IV pilin</fullName>
    </submittedName>
</protein>
<dbReference type="InterPro" id="IPR012902">
    <property type="entry name" value="N_methyl_site"/>
</dbReference>
<dbReference type="OrthoDB" id="5296638at2"/>
<dbReference type="Pfam" id="PF07963">
    <property type="entry name" value="N_methyl"/>
    <property type="match status" value="1"/>
</dbReference>
<dbReference type="PATRIC" id="fig|45070.6.peg.64"/>
<dbReference type="STRING" id="45070.Lnau_0063"/>
<evidence type="ECO:0000313" key="3">
    <source>
        <dbReference type="Proteomes" id="UP000054725"/>
    </source>
</evidence>
<dbReference type="Proteomes" id="UP000054725">
    <property type="component" value="Unassembled WGS sequence"/>
</dbReference>
<dbReference type="RefSeq" id="WP_058503154.1">
    <property type="nucleotide sequence ID" value="NZ_CAAAIF010000002.1"/>
</dbReference>
<dbReference type="InterPro" id="IPR045584">
    <property type="entry name" value="Pilin-like"/>
</dbReference>
<evidence type="ECO:0000313" key="2">
    <source>
        <dbReference type="EMBL" id="KTD39296.1"/>
    </source>
</evidence>
<dbReference type="Gene3D" id="3.30.700.10">
    <property type="entry name" value="Glycoprotein, Type 4 Pilin"/>
    <property type="match status" value="1"/>
</dbReference>
<dbReference type="GO" id="GO:0043683">
    <property type="term" value="P:type IV pilus assembly"/>
    <property type="evidence" value="ECO:0007669"/>
    <property type="project" value="InterPro"/>
</dbReference>
<dbReference type="SUPFAM" id="SSF54523">
    <property type="entry name" value="Pili subunits"/>
    <property type="match status" value="1"/>
</dbReference>
<dbReference type="Pfam" id="PF16732">
    <property type="entry name" value="ComP_DUS"/>
    <property type="match status" value="1"/>
</dbReference>
<gene>
    <name evidence="2" type="primary">pilE</name>
    <name evidence="2" type="ORF">Lnau_0063</name>
</gene>
<organism evidence="2 3">
    <name type="scientific">Legionella nautarum</name>
    <dbReference type="NCBI Taxonomy" id="45070"/>
    <lineage>
        <taxon>Bacteria</taxon>
        <taxon>Pseudomonadati</taxon>
        <taxon>Pseudomonadota</taxon>
        <taxon>Gammaproteobacteria</taxon>
        <taxon>Legionellales</taxon>
        <taxon>Legionellaceae</taxon>
        <taxon>Legionella</taxon>
    </lineage>
</organism>
<sequence length="144" mass="15912">MNNKGFSLVELMIVILILGLFAVYTYPSYRNSIAQARRVDGQTALLTLANRMEAYYSQQQSYQGATIATGNESDILGTNYSEQSWYRLEITEQTDTHFSLQAIPIKAQATADKLCQTLTFNSLGVKGISAGPMGLPRGQSSQCW</sequence>
<evidence type="ECO:0000256" key="1">
    <source>
        <dbReference type="SAM" id="Phobius"/>
    </source>
</evidence>
<keyword evidence="1" id="KW-0472">Membrane</keyword>
<keyword evidence="1" id="KW-1133">Transmembrane helix</keyword>
<dbReference type="AlphaFoldDB" id="A0A0W0X3X8"/>
<accession>A0A0W0X3X8</accession>
<feature type="transmembrane region" description="Helical" evidence="1">
    <location>
        <begin position="6"/>
        <end position="27"/>
    </location>
</feature>
<reference evidence="2 3" key="1">
    <citation type="submission" date="2015-11" db="EMBL/GenBank/DDBJ databases">
        <title>Genomic analysis of 38 Legionella species identifies large and diverse effector repertoires.</title>
        <authorList>
            <person name="Burstein D."/>
            <person name="Amaro F."/>
            <person name="Zusman T."/>
            <person name="Lifshitz Z."/>
            <person name="Cohen O."/>
            <person name="Gilbert J.A."/>
            <person name="Pupko T."/>
            <person name="Shuman H.A."/>
            <person name="Segal G."/>
        </authorList>
    </citation>
    <scope>NUCLEOTIDE SEQUENCE [LARGE SCALE GENOMIC DNA]</scope>
    <source>
        <strain evidence="2 3">ATCC 49506</strain>
    </source>
</reference>
<dbReference type="InterPro" id="IPR031982">
    <property type="entry name" value="PilE-like"/>
</dbReference>
<dbReference type="EMBL" id="LNYO01000001">
    <property type="protein sequence ID" value="KTD39296.1"/>
    <property type="molecule type" value="Genomic_DNA"/>
</dbReference>
<name>A0A0W0X3X8_9GAMM</name>